<keyword evidence="1" id="KW-1133">Transmembrane helix</keyword>
<comment type="caution">
    <text evidence="3">The sequence shown here is derived from an EMBL/GenBank/DDBJ whole genome shotgun (WGS) entry which is preliminary data.</text>
</comment>
<dbReference type="InterPro" id="IPR029787">
    <property type="entry name" value="Nucleotide_cyclase"/>
</dbReference>
<name>A0A2G3PSB8_WILMA</name>
<dbReference type="GO" id="GO:0043709">
    <property type="term" value="P:cell adhesion involved in single-species biofilm formation"/>
    <property type="evidence" value="ECO:0007669"/>
    <property type="project" value="TreeGrafter"/>
</dbReference>
<evidence type="ECO:0000256" key="1">
    <source>
        <dbReference type="SAM" id="Phobius"/>
    </source>
</evidence>
<dbReference type="GO" id="GO:1902201">
    <property type="term" value="P:negative regulation of bacterial-type flagellum-dependent cell motility"/>
    <property type="evidence" value="ECO:0007669"/>
    <property type="project" value="TreeGrafter"/>
</dbReference>
<dbReference type="PANTHER" id="PTHR45138">
    <property type="entry name" value="REGULATORY COMPONENTS OF SENSORY TRANSDUCTION SYSTEM"/>
    <property type="match status" value="1"/>
</dbReference>
<feature type="transmembrane region" description="Helical" evidence="1">
    <location>
        <begin position="34"/>
        <end position="53"/>
    </location>
</feature>
<dbReference type="InterPro" id="IPR043128">
    <property type="entry name" value="Rev_trsase/Diguanyl_cyclase"/>
</dbReference>
<dbReference type="InterPro" id="IPR050469">
    <property type="entry name" value="Diguanylate_Cyclase"/>
</dbReference>
<accession>A0A2G3PSB8</accession>
<feature type="transmembrane region" description="Helical" evidence="1">
    <location>
        <begin position="165"/>
        <end position="184"/>
    </location>
</feature>
<evidence type="ECO:0000259" key="2">
    <source>
        <dbReference type="PROSITE" id="PS50887"/>
    </source>
</evidence>
<proteinExistence type="predicted"/>
<dbReference type="Pfam" id="PF00990">
    <property type="entry name" value="GGDEF"/>
    <property type="match status" value="1"/>
</dbReference>
<feature type="transmembrane region" description="Helical" evidence="1">
    <location>
        <begin position="93"/>
        <end position="116"/>
    </location>
</feature>
<evidence type="ECO:0000313" key="3">
    <source>
        <dbReference type="EMBL" id="PHV67952.1"/>
    </source>
</evidence>
<keyword evidence="1" id="KW-0472">Membrane</keyword>
<dbReference type="SUPFAM" id="SSF55073">
    <property type="entry name" value="Nucleotide cyclase"/>
    <property type="match status" value="1"/>
</dbReference>
<dbReference type="Proteomes" id="UP000225108">
    <property type="component" value="Unassembled WGS sequence"/>
</dbReference>
<reference evidence="3 4" key="1">
    <citation type="submission" date="2017-10" db="EMBL/GenBank/DDBJ databases">
        <title>The draft genome sequence of Williamsia sp. BULT 1.1 isolated from the semi-arid grassland soils from South Africa.</title>
        <authorList>
            <person name="Kabwe M.H."/>
            <person name="Govender N."/>
            <person name="Mutseka Lunga P."/>
            <person name="Vikram S."/>
            <person name="Makhalanyane T.P."/>
        </authorList>
    </citation>
    <scope>NUCLEOTIDE SEQUENCE [LARGE SCALE GENOMIC DNA]</scope>
    <source>
        <strain evidence="3 4">BULT 1.1</strain>
    </source>
</reference>
<dbReference type="SMART" id="SM00267">
    <property type="entry name" value="GGDEF"/>
    <property type="match status" value="1"/>
</dbReference>
<dbReference type="PANTHER" id="PTHR45138:SF24">
    <property type="entry name" value="DIGUANYLATE CYCLASE DGCC-RELATED"/>
    <property type="match status" value="1"/>
</dbReference>
<dbReference type="InterPro" id="IPR000160">
    <property type="entry name" value="GGDEF_dom"/>
</dbReference>
<dbReference type="RefSeq" id="WP_099381128.1">
    <property type="nucleotide sequence ID" value="NZ_PEBD01000004.1"/>
</dbReference>
<dbReference type="AlphaFoldDB" id="A0A2G3PSB8"/>
<feature type="domain" description="GGDEF" evidence="2">
    <location>
        <begin position="226"/>
        <end position="363"/>
    </location>
</feature>
<sequence length="369" mass="39783">MNFLRSWWRQPFDYQWTVNYHRVRGTLAVNRISVGLWCCCFSVGAFCALTSPAGPRGGVAIDILVGGLAVACAVIGVVWLAGRWPRQWMTRLFVVYTDVGVAVVLFTFADLFIAMMGCSLFSVTGAHVTAFHSPKWLLGHLSFATAVTLALYACVVLGSDADKGIATALLMVLLPVLLAAPIVMQSGLLDLREDANDAFRDHLTQLRNRRGLEAGFHQLQYSGIPVGLAVLMLDIDGFKQINDQHGHSGGDAVLEVVATRLVEVAGTHALIARVGGEEFAITLVGTPEQAVALAHRVRSTLHNTDDRHPITVSVGVAVATHQQLRANKRQPSTATLRALMRSADIAMYQAKKLGGNGVSVDSDLDDVTC</sequence>
<protein>
    <recommendedName>
        <fullName evidence="2">GGDEF domain-containing protein</fullName>
    </recommendedName>
</protein>
<dbReference type="GO" id="GO:0005886">
    <property type="term" value="C:plasma membrane"/>
    <property type="evidence" value="ECO:0007669"/>
    <property type="project" value="TreeGrafter"/>
</dbReference>
<evidence type="ECO:0000313" key="4">
    <source>
        <dbReference type="Proteomes" id="UP000225108"/>
    </source>
</evidence>
<dbReference type="Gene3D" id="3.30.70.270">
    <property type="match status" value="1"/>
</dbReference>
<organism evidence="3 4">
    <name type="scientific">Williamsia marianensis</name>
    <dbReference type="NCBI Taxonomy" id="85044"/>
    <lineage>
        <taxon>Bacteria</taxon>
        <taxon>Bacillati</taxon>
        <taxon>Actinomycetota</taxon>
        <taxon>Actinomycetes</taxon>
        <taxon>Mycobacteriales</taxon>
        <taxon>Nocardiaceae</taxon>
        <taxon>Williamsia</taxon>
    </lineage>
</organism>
<gene>
    <name evidence="3" type="ORF">CSW57_01305</name>
</gene>
<feature type="transmembrane region" description="Helical" evidence="1">
    <location>
        <begin position="59"/>
        <end position="81"/>
    </location>
</feature>
<dbReference type="GO" id="GO:0052621">
    <property type="term" value="F:diguanylate cyclase activity"/>
    <property type="evidence" value="ECO:0007669"/>
    <property type="project" value="TreeGrafter"/>
</dbReference>
<dbReference type="CDD" id="cd01949">
    <property type="entry name" value="GGDEF"/>
    <property type="match status" value="1"/>
</dbReference>
<keyword evidence="1" id="KW-0812">Transmembrane</keyword>
<dbReference type="NCBIfam" id="TIGR00254">
    <property type="entry name" value="GGDEF"/>
    <property type="match status" value="1"/>
</dbReference>
<dbReference type="EMBL" id="PEBD01000004">
    <property type="protein sequence ID" value="PHV67952.1"/>
    <property type="molecule type" value="Genomic_DNA"/>
</dbReference>
<dbReference type="PROSITE" id="PS50887">
    <property type="entry name" value="GGDEF"/>
    <property type="match status" value="1"/>
</dbReference>
<feature type="transmembrane region" description="Helical" evidence="1">
    <location>
        <begin position="136"/>
        <end position="158"/>
    </location>
</feature>